<evidence type="ECO:0000256" key="1">
    <source>
        <dbReference type="SAM" id="MobiDB-lite"/>
    </source>
</evidence>
<dbReference type="InterPro" id="IPR036249">
    <property type="entry name" value="Thioredoxin-like_sf"/>
</dbReference>
<feature type="region of interest" description="Disordered" evidence="1">
    <location>
        <begin position="11"/>
        <end position="38"/>
    </location>
</feature>
<dbReference type="Gene3D" id="3.40.30.10">
    <property type="entry name" value="Glutaredoxin"/>
    <property type="match status" value="1"/>
</dbReference>
<accession>A0AA36N7F0</accession>
<comment type="caution">
    <text evidence="2">The sequence shown here is derived from an EMBL/GenBank/DDBJ whole genome shotgun (WGS) entry which is preliminary data.</text>
</comment>
<sequence>MGRLLLQGILRGGAGGRGGPSEPAKRGPGPGAAVAPRQGDDAATARLCREVLADGFVASELATRWLPWAADTCRHEGASLAQAVAVSSAPALVLIRAVPQGSPGAMEYPSGCFFRVLSILTGTIGAQQLLYLLKAEAERADLEQSLRLQWQQQLGHMERVSQNVAQALETRQEARRCEEEERLCLDTLYESRFEAPAPCFFKGTFGEAMEAARDQQRLLLVWLFGSEPSAMCAALGGEVFGAFVSEYFVLWPGDAEKWFLPMQLRDMLRLQLPSFLVLEPLSVFEAEVFPWADPRSGAAVEFPGNCAWSFLGALEGTSITEETGSCPSWRSRATPTGPSAGTWRRSGRCSACALLRRSASGPRTASTSPTQRRRGRSRGSRPPRRPRKPRSAGKRRKRWSRRRRRARSANWCFAFLVAVDLRGPSRRTPRCRRSTTGRTVLGSWQRRGMPSKCQRRSSCWRPASPESSC</sequence>
<evidence type="ECO:0000313" key="3">
    <source>
        <dbReference type="Proteomes" id="UP001178507"/>
    </source>
</evidence>
<keyword evidence="3" id="KW-1185">Reference proteome</keyword>
<dbReference type="Proteomes" id="UP001178507">
    <property type="component" value="Unassembled WGS sequence"/>
</dbReference>
<name>A0AA36N7F0_9DINO</name>
<dbReference type="EMBL" id="CAUJNA010002502">
    <property type="protein sequence ID" value="CAJ1393201.1"/>
    <property type="molecule type" value="Genomic_DNA"/>
</dbReference>
<protein>
    <submittedName>
        <fullName evidence="2">Uncharacterized protein</fullName>
    </submittedName>
</protein>
<feature type="compositionally biased region" description="Polar residues" evidence="1">
    <location>
        <begin position="361"/>
        <end position="370"/>
    </location>
</feature>
<feature type="region of interest" description="Disordered" evidence="1">
    <location>
        <begin position="321"/>
        <end position="345"/>
    </location>
</feature>
<feature type="compositionally biased region" description="Polar residues" evidence="1">
    <location>
        <begin position="321"/>
        <end position="339"/>
    </location>
</feature>
<evidence type="ECO:0000313" key="2">
    <source>
        <dbReference type="EMBL" id="CAJ1393201.1"/>
    </source>
</evidence>
<feature type="region of interest" description="Disordered" evidence="1">
    <location>
        <begin position="448"/>
        <end position="469"/>
    </location>
</feature>
<proteinExistence type="predicted"/>
<gene>
    <name evidence="2" type="ORF">EVOR1521_LOCUS18121</name>
</gene>
<dbReference type="SUPFAM" id="SSF52833">
    <property type="entry name" value="Thioredoxin-like"/>
    <property type="match status" value="1"/>
</dbReference>
<feature type="region of interest" description="Disordered" evidence="1">
    <location>
        <begin position="357"/>
        <end position="403"/>
    </location>
</feature>
<dbReference type="AlphaFoldDB" id="A0AA36N7F0"/>
<organism evidence="2 3">
    <name type="scientific">Effrenium voratum</name>
    <dbReference type="NCBI Taxonomy" id="2562239"/>
    <lineage>
        <taxon>Eukaryota</taxon>
        <taxon>Sar</taxon>
        <taxon>Alveolata</taxon>
        <taxon>Dinophyceae</taxon>
        <taxon>Suessiales</taxon>
        <taxon>Symbiodiniaceae</taxon>
        <taxon>Effrenium</taxon>
    </lineage>
</organism>
<reference evidence="2" key="1">
    <citation type="submission" date="2023-08" db="EMBL/GenBank/DDBJ databases">
        <authorList>
            <person name="Chen Y."/>
            <person name="Shah S."/>
            <person name="Dougan E. K."/>
            <person name="Thang M."/>
            <person name="Chan C."/>
        </authorList>
    </citation>
    <scope>NUCLEOTIDE SEQUENCE</scope>
</reference>
<feature type="compositionally biased region" description="Basic residues" evidence="1">
    <location>
        <begin position="371"/>
        <end position="403"/>
    </location>
</feature>